<organism evidence="1 2">
    <name type="scientific">Pseudomonas syringae pv. actinidiae</name>
    <dbReference type="NCBI Taxonomy" id="103796"/>
    <lineage>
        <taxon>Bacteria</taxon>
        <taxon>Pseudomonadati</taxon>
        <taxon>Pseudomonadota</taxon>
        <taxon>Gammaproteobacteria</taxon>
        <taxon>Pseudomonadales</taxon>
        <taxon>Pseudomonadaceae</taxon>
        <taxon>Pseudomonas</taxon>
        <taxon>Pseudomonas syringae</taxon>
    </lineage>
</organism>
<sequence>MAQSVMAMCDSGMTTNALEGAKAERAGKMFPTEPIWIAATKGSIVTIATPVKSTLGVSGAWGEAISV</sequence>
<dbReference type="AlphaFoldDB" id="A0A3M4KN64"/>
<reference evidence="1 2" key="1">
    <citation type="submission" date="2018-08" db="EMBL/GenBank/DDBJ databases">
        <title>Recombination of ecologically and evolutionarily significant loci maintains genetic cohesion in the Pseudomonas syringae species complex.</title>
        <authorList>
            <person name="Dillon M."/>
            <person name="Thakur S."/>
            <person name="Almeida R.N.D."/>
            <person name="Weir B.S."/>
            <person name="Guttman D.S."/>
        </authorList>
    </citation>
    <scope>NUCLEOTIDE SEQUENCE [LARGE SCALE GENOMIC DNA]</scope>
    <source>
        <strain evidence="1 2">ICMP 19074</strain>
    </source>
</reference>
<gene>
    <name evidence="1" type="ORF">ALQ07_01392</name>
</gene>
<accession>A0A3M4KN64</accession>
<proteinExistence type="predicted"/>
<comment type="caution">
    <text evidence="1">The sequence shown here is derived from an EMBL/GenBank/DDBJ whole genome shotgun (WGS) entry which is preliminary data.</text>
</comment>
<evidence type="ECO:0000313" key="2">
    <source>
        <dbReference type="Proteomes" id="UP000273140"/>
    </source>
</evidence>
<name>A0A3M4KN64_PSESF</name>
<protein>
    <submittedName>
        <fullName evidence="1">Methyl-accepting chemotaxis protein</fullName>
    </submittedName>
</protein>
<evidence type="ECO:0000313" key="1">
    <source>
        <dbReference type="EMBL" id="RMQ30553.1"/>
    </source>
</evidence>
<dbReference type="Proteomes" id="UP000273140">
    <property type="component" value="Unassembled WGS sequence"/>
</dbReference>
<dbReference type="EMBL" id="RBRB01000248">
    <property type="protein sequence ID" value="RMQ30553.1"/>
    <property type="molecule type" value="Genomic_DNA"/>
</dbReference>